<dbReference type="Proteomes" id="UP000251960">
    <property type="component" value="Chromosome 1"/>
</dbReference>
<keyword evidence="1" id="KW-0234">DNA repair</keyword>
<feature type="compositionally biased region" description="Basic and acidic residues" evidence="2">
    <location>
        <begin position="17"/>
        <end position="30"/>
    </location>
</feature>
<comment type="caution">
    <text evidence="6">The sequence shown here is derived from an EMBL/GenBank/DDBJ whole genome shotgun (WGS) entry which is preliminary data.</text>
</comment>
<proteinExistence type="inferred from homology"/>
<organism evidence="6">
    <name type="scientific">Zea mays</name>
    <name type="common">Maize</name>
    <dbReference type="NCBI Taxonomy" id="4577"/>
    <lineage>
        <taxon>Eukaryota</taxon>
        <taxon>Viridiplantae</taxon>
        <taxon>Streptophyta</taxon>
        <taxon>Embryophyta</taxon>
        <taxon>Tracheophyta</taxon>
        <taxon>Spermatophyta</taxon>
        <taxon>Magnoliopsida</taxon>
        <taxon>Liliopsida</taxon>
        <taxon>Poales</taxon>
        <taxon>Poaceae</taxon>
        <taxon>PACMAD clade</taxon>
        <taxon>Panicoideae</taxon>
        <taxon>Andropogonodae</taxon>
        <taxon>Andropogoneae</taxon>
        <taxon>Tripsacinae</taxon>
        <taxon>Zea</taxon>
    </lineage>
</organism>
<dbReference type="Gene3D" id="3.40.50.300">
    <property type="entry name" value="P-loop containing nucleotide triphosphate hydrolases"/>
    <property type="match status" value="2"/>
</dbReference>
<keyword evidence="1" id="KW-0067">ATP-binding</keyword>
<dbReference type="GO" id="GO:0006281">
    <property type="term" value="P:DNA repair"/>
    <property type="evidence" value="ECO:0007669"/>
    <property type="project" value="UniProtKB-KW"/>
</dbReference>
<keyword evidence="1" id="KW-0233">DNA recombination</keyword>
<feature type="compositionally biased region" description="Polar residues" evidence="2">
    <location>
        <begin position="31"/>
        <end position="40"/>
    </location>
</feature>
<protein>
    <recommendedName>
        <fullName evidence="1">ATP-dependent DNA helicase</fullName>
        <ecNumber evidence="1">5.6.2.3</ecNumber>
    </recommendedName>
</protein>
<dbReference type="SUPFAM" id="SSF52540">
    <property type="entry name" value="P-loop containing nucleoside triphosphate hydrolases"/>
    <property type="match status" value="2"/>
</dbReference>
<keyword evidence="1" id="KW-0378">Hydrolase</keyword>
<dbReference type="GO" id="GO:0043139">
    <property type="term" value="F:5'-3' DNA helicase activity"/>
    <property type="evidence" value="ECO:0007669"/>
    <property type="project" value="UniProtKB-EC"/>
</dbReference>
<dbReference type="GO" id="GO:0005524">
    <property type="term" value="F:ATP binding"/>
    <property type="evidence" value="ECO:0007669"/>
    <property type="project" value="UniProtKB-KW"/>
</dbReference>
<dbReference type="FunFam" id="3.40.50.300:FF:002884">
    <property type="entry name" value="ATP-dependent DNA helicase"/>
    <property type="match status" value="1"/>
</dbReference>
<keyword evidence="1 6" id="KW-0347">Helicase</keyword>
<dbReference type="GO" id="GO:0006310">
    <property type="term" value="P:DNA recombination"/>
    <property type="evidence" value="ECO:0007669"/>
    <property type="project" value="UniProtKB-KW"/>
</dbReference>
<dbReference type="CDD" id="cd18809">
    <property type="entry name" value="SF1_C_RecD"/>
    <property type="match status" value="1"/>
</dbReference>
<dbReference type="InterPro" id="IPR049163">
    <property type="entry name" value="Pif1-like_2B_dom"/>
</dbReference>
<keyword evidence="1" id="KW-0227">DNA damage</keyword>
<evidence type="ECO:0000259" key="5">
    <source>
        <dbReference type="Pfam" id="PF21530"/>
    </source>
</evidence>
<dbReference type="ExpressionAtlas" id="A0A317YIE5">
    <property type="expression patterns" value="baseline"/>
</dbReference>
<accession>A0A317YIE5</accession>
<dbReference type="PANTHER" id="PTHR10492">
    <property type="match status" value="1"/>
</dbReference>
<sequence>MSDEQKNEKNKKRREARLRNKELNKKRPEASQRNNCQNMMPNAPRGGDEKVNVDPDDDSDWLHINYTLQSNDIDATTEVLTPGSVHENVGHTPKHTRQRTAYFSERYKNLTPVEREFRRERLRLYNRTPRRKEAKVDHNRRRRVMQADTLNPTSIAMEDPTYTPELVHPTADVKGSDGSILTVCDWVIPEFVNAPFLPSPTQTEDVASPDMSTNTLKRKHHVPRGERQAILARRNQQFESAISRKVGTSIEDTSGDAVEGDDWTQRHTPMKITNNGDDDEGVIFEDDDDENEGYLFAAQYEDTDEDIEIDGTQEESTATYVSDPYDKVYSNIPEETHMLKLVPNCGYCTAKKFEYEPPGFCCRGGKVELAPVETPPQLKRLWDSADSDARHFRDNIRFFNGHFSFTSLYCCLDSMTTNVRGSGIYTFRAQGMMYHNIKSFGREGGAEHKHLELYFYDDDPSLEHRYRKCREEHQQKDKEVIKQIVDILRGNPYSEHLRTMGHVDNLDDYRIALNLDQTLNQKTYNTPLTSEVAAVWIEGSEGRGQFSKSVMLHGKDSSSHCIRSYHGCYDALSYPLFFPRGELGWHSNIPKVGVSMDEVDAYRATHRASNANDEDAESPSHLCVSVRDYYCYKFQIRPGVFNPILHGKRLFQQFAVDTYIKIESSRLDFIRKNQDRLRADLYQGLVDSMLDGDIRAEKIGKRTVLSTSFIGGPRDMRRRYMDAMALVRKFGKPDIFLTMTCNPNWDEIRRELLPGQTPQDRSDLVVRVFHAKLQELKHRLTKQDILGKVRAYVYVVEFQKRGLPHAHFLLIMQRKYKLTCPEQYVVLISAEIPSNKYPELRKMVIKHMMHGPCGSLNPNCPCTKGRKSCKNHYPRNFSDTTLQGKDSYPVYRRRDDGRTEKVRGCELDNRWVVPYNPYLLRLFNCHINVEACGSIKAVKYLFKYIYKGHDRASVVMRDASKADDDVDEIKQYRDARWVTPPEALWRIYGFELSQISPPVMQLQLHLPNMHMVLFHERQMVERVVNRPGVDRSMLTAYFEANSLHKEARGILYRDFPEWYTWQSGKGKVWQQRKRDTGGQVGRIVSAHPAKGERYYLRVLLNHVTGATSYVDLRTVDGVTLPTFREAAERRGLLESDNTLDECLTERALFQMPSALRRLFATILVYWRFTRRKLSNRQQEMWLSKTVLTRNRGPPMIRFCLPLTLIRADYSLWMDLVAPERLTYIECFSRRYAARIAVATATSGVAASIMPGGRTAHSRFKIPLTIDDGAVCSFTKQSGTAELLRKASLIIWDEASMTKRQAMEALDNSMRDIMGRPGLPFGGKTIVFGGDFRQVLPVVHKGSRAQVVASSLRMSYLWESMSHLKLVTNMRAKNDPWFAEYLLRVGGGTEDTNTGGDIRLPDEVCVPYSGSDNDLDNLIDFVFPNLNKNMSDSTYITSRVILSTQNEWVDMINVKMIDRFQGEHMVYHSFDSAMDDPHNYYPPEFLNTLTPNGLPPHVLKLKIGCPVILLRNIDPVNGLCNGTRLVVRGFQRNSIDAEIVLGQHAGKRIFLPRIPLCPSDEEMFPFQFKRKQFPVRLSFAMTVNKAQGQTIPNVGVYLPEPVFSHGQLYVALSRATARSNIKILAIPPVDGKKRRGRV</sequence>
<evidence type="ECO:0000259" key="3">
    <source>
        <dbReference type="Pfam" id="PF05970"/>
    </source>
</evidence>
<dbReference type="Pfam" id="PF14214">
    <property type="entry name" value="Helitron_like_N"/>
    <property type="match status" value="1"/>
</dbReference>
<dbReference type="Pfam" id="PF05970">
    <property type="entry name" value="PIF1"/>
    <property type="match status" value="1"/>
</dbReference>
<reference evidence="6" key="1">
    <citation type="journal article" date="2018" name="Nat. Genet.">
        <title>Extensive intraspecific gene order and gene structural variations between Mo17 and other maize genomes.</title>
        <authorList>
            <person name="Sun S."/>
            <person name="Zhou Y."/>
            <person name="Chen J."/>
            <person name="Shi J."/>
            <person name="Zhao H."/>
            <person name="Zhao H."/>
            <person name="Song W."/>
            <person name="Zhang M."/>
            <person name="Cui Y."/>
            <person name="Dong X."/>
            <person name="Liu H."/>
            <person name="Ma X."/>
            <person name="Jiao Y."/>
            <person name="Wang B."/>
            <person name="Wei X."/>
            <person name="Stein J.C."/>
            <person name="Glaubitz J.C."/>
            <person name="Lu F."/>
            <person name="Yu G."/>
            <person name="Liang C."/>
            <person name="Fengler K."/>
            <person name="Li B."/>
            <person name="Rafalski A."/>
            <person name="Schnable P.S."/>
            <person name="Ware D.H."/>
            <person name="Buckler E.S."/>
            <person name="Lai J."/>
        </authorList>
    </citation>
    <scope>NUCLEOTIDE SEQUENCE [LARGE SCALE GENOMIC DNA]</scope>
    <source>
        <tissue evidence="6">Seedling</tissue>
    </source>
</reference>
<evidence type="ECO:0000313" key="6">
    <source>
        <dbReference type="EMBL" id="PWZ58320.1"/>
    </source>
</evidence>
<dbReference type="Pfam" id="PF21530">
    <property type="entry name" value="Pif1_2B_dom"/>
    <property type="match status" value="1"/>
</dbReference>
<keyword evidence="1" id="KW-0547">Nucleotide-binding</keyword>
<name>A0A317YIE5_MAIZE</name>
<evidence type="ECO:0000256" key="1">
    <source>
        <dbReference type="RuleBase" id="RU363044"/>
    </source>
</evidence>
<comment type="catalytic activity">
    <reaction evidence="1">
        <text>ATP + H2O = ADP + phosphate + H(+)</text>
        <dbReference type="Rhea" id="RHEA:13065"/>
        <dbReference type="ChEBI" id="CHEBI:15377"/>
        <dbReference type="ChEBI" id="CHEBI:15378"/>
        <dbReference type="ChEBI" id="CHEBI:30616"/>
        <dbReference type="ChEBI" id="CHEBI:43474"/>
        <dbReference type="ChEBI" id="CHEBI:456216"/>
        <dbReference type="EC" id="5.6.2.3"/>
    </reaction>
</comment>
<dbReference type="GO" id="GO:0016887">
    <property type="term" value="F:ATP hydrolysis activity"/>
    <property type="evidence" value="ECO:0007669"/>
    <property type="project" value="RHEA"/>
</dbReference>
<feature type="domain" description="DNA helicase Pif1-like 2B" evidence="5">
    <location>
        <begin position="1483"/>
        <end position="1529"/>
    </location>
</feature>
<dbReference type="PANTHER" id="PTHR10492:SF92">
    <property type="entry name" value="ATP-DEPENDENT DNA HELICASE"/>
    <property type="match status" value="1"/>
</dbReference>
<evidence type="ECO:0000259" key="4">
    <source>
        <dbReference type="Pfam" id="PF14214"/>
    </source>
</evidence>
<dbReference type="InterPro" id="IPR025476">
    <property type="entry name" value="Helitron_helicase-like"/>
</dbReference>
<dbReference type="InterPro" id="IPR027417">
    <property type="entry name" value="P-loop_NTPase"/>
</dbReference>
<dbReference type="EC" id="5.6.2.3" evidence="1"/>
<feature type="domain" description="DNA helicase Pif1-like DEAD-box helicase" evidence="3">
    <location>
        <begin position="1230"/>
        <end position="1390"/>
    </location>
</feature>
<comment type="cofactor">
    <cofactor evidence="1">
        <name>Mg(2+)</name>
        <dbReference type="ChEBI" id="CHEBI:18420"/>
    </cofactor>
</comment>
<feature type="domain" description="Helitron helicase-like" evidence="4">
    <location>
        <begin position="629"/>
        <end position="810"/>
    </location>
</feature>
<dbReference type="EMBL" id="NCVQ01000001">
    <property type="protein sequence ID" value="PWZ58320.1"/>
    <property type="molecule type" value="Genomic_DNA"/>
</dbReference>
<comment type="similarity">
    <text evidence="1">Belongs to the helicase family.</text>
</comment>
<dbReference type="InterPro" id="IPR010285">
    <property type="entry name" value="DNA_helicase_pif1-like_DEAD"/>
</dbReference>
<dbReference type="GO" id="GO:0000723">
    <property type="term" value="P:telomere maintenance"/>
    <property type="evidence" value="ECO:0007669"/>
    <property type="project" value="InterPro"/>
</dbReference>
<evidence type="ECO:0000256" key="2">
    <source>
        <dbReference type="SAM" id="MobiDB-lite"/>
    </source>
</evidence>
<feature type="region of interest" description="Disordered" evidence="2">
    <location>
        <begin position="1"/>
        <end position="49"/>
    </location>
</feature>
<gene>
    <name evidence="6" type="primary">pif1_2</name>
    <name evidence="6" type="ORF">Zm00014a_003212</name>
</gene>